<keyword evidence="3 10" id="KW-0328">Glycosyltransferase</keyword>
<evidence type="ECO:0000256" key="1">
    <source>
        <dbReference type="ARBA" id="ARBA00004651"/>
    </source>
</evidence>
<evidence type="ECO:0000256" key="4">
    <source>
        <dbReference type="ARBA" id="ARBA00022679"/>
    </source>
</evidence>
<evidence type="ECO:0000256" key="8">
    <source>
        <dbReference type="SAM" id="Phobius"/>
    </source>
</evidence>
<dbReference type="AlphaFoldDB" id="A0A1G4VTC6"/>
<keyword evidence="4 10" id="KW-0808">Transferase</keyword>
<evidence type="ECO:0000256" key="2">
    <source>
        <dbReference type="ARBA" id="ARBA00022475"/>
    </source>
</evidence>
<dbReference type="InterPro" id="IPR038731">
    <property type="entry name" value="RgtA/B/C-like"/>
</dbReference>
<evidence type="ECO:0000256" key="7">
    <source>
        <dbReference type="ARBA" id="ARBA00023136"/>
    </source>
</evidence>
<feature type="transmembrane region" description="Helical" evidence="8">
    <location>
        <begin position="241"/>
        <end position="259"/>
    </location>
</feature>
<dbReference type="Pfam" id="PF13231">
    <property type="entry name" value="PMT_2"/>
    <property type="match status" value="1"/>
</dbReference>
<accession>A0A1G4VTC6</accession>
<feature type="transmembrane region" description="Helical" evidence="8">
    <location>
        <begin position="73"/>
        <end position="93"/>
    </location>
</feature>
<reference evidence="10 11" key="1">
    <citation type="submission" date="2016-10" db="EMBL/GenBank/DDBJ databases">
        <authorList>
            <person name="de Groot N.N."/>
        </authorList>
    </citation>
    <scope>NUCLEOTIDE SEQUENCE [LARGE SCALE GENOMIC DNA]</scope>
    <source>
        <strain evidence="10 11">CGMCC 1.3801</strain>
    </source>
</reference>
<dbReference type="PANTHER" id="PTHR33908:SF11">
    <property type="entry name" value="MEMBRANE PROTEIN"/>
    <property type="match status" value="1"/>
</dbReference>
<evidence type="ECO:0000313" key="10">
    <source>
        <dbReference type="EMBL" id="SCX11036.1"/>
    </source>
</evidence>
<evidence type="ECO:0000259" key="9">
    <source>
        <dbReference type="Pfam" id="PF13231"/>
    </source>
</evidence>
<feature type="domain" description="Glycosyltransferase RgtA/B/C/D-like" evidence="9">
    <location>
        <begin position="50"/>
        <end position="208"/>
    </location>
</feature>
<dbReference type="InterPro" id="IPR050297">
    <property type="entry name" value="LipidA_mod_glycosyltrf_83"/>
</dbReference>
<dbReference type="eggNOG" id="COG1807">
    <property type="taxonomic scope" value="Bacteria"/>
</dbReference>
<feature type="transmembrane region" description="Helical" evidence="8">
    <location>
        <begin position="266"/>
        <end position="282"/>
    </location>
</feature>
<evidence type="ECO:0000313" key="11">
    <source>
        <dbReference type="Proteomes" id="UP000182124"/>
    </source>
</evidence>
<dbReference type="EMBL" id="FMTY01000003">
    <property type="protein sequence ID" value="SCX11036.1"/>
    <property type="molecule type" value="Genomic_DNA"/>
</dbReference>
<dbReference type="RefSeq" id="WP_023577025.1">
    <property type="nucleotide sequence ID" value="NZ_CBCSBQ010000002.1"/>
</dbReference>
<dbReference type="Proteomes" id="UP000182124">
    <property type="component" value="Unassembled WGS sequence"/>
</dbReference>
<organism evidence="10 11">
    <name type="scientific">Flavobacterium saliperosum</name>
    <dbReference type="NCBI Taxonomy" id="329186"/>
    <lineage>
        <taxon>Bacteria</taxon>
        <taxon>Pseudomonadati</taxon>
        <taxon>Bacteroidota</taxon>
        <taxon>Flavobacteriia</taxon>
        <taxon>Flavobacteriales</taxon>
        <taxon>Flavobacteriaceae</taxon>
        <taxon>Flavobacterium</taxon>
    </lineage>
</organism>
<feature type="transmembrane region" description="Helical" evidence="8">
    <location>
        <begin position="190"/>
        <end position="210"/>
    </location>
</feature>
<feature type="transmembrane region" description="Helical" evidence="8">
    <location>
        <begin position="317"/>
        <end position="338"/>
    </location>
</feature>
<evidence type="ECO:0000256" key="5">
    <source>
        <dbReference type="ARBA" id="ARBA00022692"/>
    </source>
</evidence>
<dbReference type="STRING" id="329186.SAMN02927925_01687"/>
<dbReference type="PANTHER" id="PTHR33908">
    <property type="entry name" value="MANNOSYLTRANSFERASE YKCB-RELATED"/>
    <property type="match status" value="1"/>
</dbReference>
<evidence type="ECO:0000256" key="3">
    <source>
        <dbReference type="ARBA" id="ARBA00022676"/>
    </source>
</evidence>
<dbReference type="GO" id="GO:0009103">
    <property type="term" value="P:lipopolysaccharide biosynthetic process"/>
    <property type="evidence" value="ECO:0007669"/>
    <property type="project" value="UniProtKB-ARBA"/>
</dbReference>
<name>A0A1G4VTC6_9FLAO</name>
<sequence length="496" mass="56908">MKKYLPIIVILSLVKLLIHLVANRNYGFHRDELLHLSVSEHLDWGYMEFPPFIAVVGKLAHFLFGYLLSGVRLFPTLAGVAILMLCCMITKELGGKKNAIVLSGISVLAFIPFFRNHTLFQPVAFDQLFWTLGFYFLVRYLNTKNIKFLVYLGITAGIGLMNKYTFVVWGFGIAVGLLFFEKGKAFRNKWLYISGILALILVLPNIVWQFNHDFPLLTHLQQLKESQLDEIGPYDFALEQLKMPFTLIISLIGLSACFFDKELKKYKSIGVAVLVIFFTMWFLQSKAYYFFAIYPMLFALGAVKVEKLLERKSAWNYVVAAILFVPTVYFIPMATPLLPIEAFVAYNKLQPEKDGRIILTGDYADMFGWDEQVKLVDSLYTSLSKSEQQKCVILAENYGEAGALKILGKKYGLPNPVCRHGSFWIWGPGEKEGEVFISVGNEKDVVYEFFEEHTLVKLVTHKYAIDEENNIPVYICRKPRIKLKEIWPGLEKYIFE</sequence>
<evidence type="ECO:0000256" key="6">
    <source>
        <dbReference type="ARBA" id="ARBA00022989"/>
    </source>
</evidence>
<keyword evidence="5 8" id="KW-0812">Transmembrane</keyword>
<dbReference type="GO" id="GO:0016763">
    <property type="term" value="F:pentosyltransferase activity"/>
    <property type="evidence" value="ECO:0007669"/>
    <property type="project" value="TreeGrafter"/>
</dbReference>
<feature type="transmembrane region" description="Helical" evidence="8">
    <location>
        <begin position="288"/>
        <end position="305"/>
    </location>
</feature>
<proteinExistence type="predicted"/>
<keyword evidence="7 8" id="KW-0472">Membrane</keyword>
<comment type="subcellular location">
    <subcellularLocation>
        <location evidence="1">Cell membrane</location>
        <topology evidence="1">Multi-pass membrane protein</topology>
    </subcellularLocation>
</comment>
<keyword evidence="2" id="KW-1003">Cell membrane</keyword>
<gene>
    <name evidence="10" type="ORF">SAMN02927925_01687</name>
</gene>
<feature type="transmembrane region" description="Helical" evidence="8">
    <location>
        <begin position="148"/>
        <end position="178"/>
    </location>
</feature>
<keyword evidence="6 8" id="KW-1133">Transmembrane helix</keyword>
<feature type="transmembrane region" description="Helical" evidence="8">
    <location>
        <begin position="99"/>
        <end position="116"/>
    </location>
</feature>
<dbReference type="GO" id="GO:0005886">
    <property type="term" value="C:plasma membrane"/>
    <property type="evidence" value="ECO:0007669"/>
    <property type="project" value="UniProtKB-SubCell"/>
</dbReference>
<protein>
    <submittedName>
        <fullName evidence="10">Dolichyl-phosphate-mannose-protein mannosyltransferase</fullName>
    </submittedName>
</protein>